<evidence type="ECO:0000313" key="4">
    <source>
        <dbReference type="Proteomes" id="UP000436088"/>
    </source>
</evidence>
<dbReference type="Pfam" id="PF13266">
    <property type="entry name" value="DUF4057"/>
    <property type="match status" value="1"/>
</dbReference>
<name>A0A6A3B2I8_HIBSY</name>
<feature type="compositionally biased region" description="Polar residues" evidence="1">
    <location>
        <begin position="86"/>
        <end position="98"/>
    </location>
</feature>
<accession>A0A6A3B2I8</accession>
<dbReference type="EMBL" id="VEPZ02000936">
    <property type="protein sequence ID" value="KAE8709462.1"/>
    <property type="molecule type" value="Genomic_DNA"/>
</dbReference>
<feature type="compositionally biased region" description="Basic and acidic residues" evidence="1">
    <location>
        <begin position="243"/>
        <end position="255"/>
    </location>
</feature>
<feature type="compositionally biased region" description="Low complexity" evidence="1">
    <location>
        <begin position="24"/>
        <end position="33"/>
    </location>
</feature>
<evidence type="ECO:0000259" key="2">
    <source>
        <dbReference type="Pfam" id="PF13266"/>
    </source>
</evidence>
<protein>
    <submittedName>
        <fullName evidence="3">Nitric oxide synthase-interacting protein</fullName>
    </submittedName>
</protein>
<feature type="domain" description="DUF4057" evidence="2">
    <location>
        <begin position="3"/>
        <end position="287"/>
    </location>
</feature>
<dbReference type="OrthoDB" id="1868458at2759"/>
<evidence type="ECO:0000256" key="1">
    <source>
        <dbReference type="SAM" id="MobiDB-lite"/>
    </source>
</evidence>
<reference evidence="3" key="1">
    <citation type="submission" date="2019-09" db="EMBL/GenBank/DDBJ databases">
        <title>Draft genome information of white flower Hibiscus syriacus.</title>
        <authorList>
            <person name="Kim Y.-M."/>
        </authorList>
    </citation>
    <scope>NUCLEOTIDE SEQUENCE [LARGE SCALE GENOMIC DNA]</scope>
    <source>
        <strain evidence="3">YM2019G1</strain>
    </source>
</reference>
<feature type="compositionally biased region" description="Gly residues" evidence="1">
    <location>
        <begin position="280"/>
        <end position="289"/>
    </location>
</feature>
<comment type="caution">
    <text evidence="3">The sequence shown here is derived from an EMBL/GenBank/DDBJ whole genome shotgun (WGS) entry which is preliminary data.</text>
</comment>
<feature type="region of interest" description="Disordered" evidence="1">
    <location>
        <begin position="24"/>
        <end position="211"/>
    </location>
</feature>
<keyword evidence="4" id="KW-1185">Reference proteome</keyword>
<sequence length="289" mass="30716">MEKSIPVRKSGHSTADILTWAEAPVSASSSATAPGHRSSARSNQPSDGVSKVVFGGQVTDDEDQSLLKKKPWSGYKMKEMSGSGIFGSNDSPEPTSGSHLRVYQEAVSQISLGGDGHGSVPAKKPTSVPEIAKQRELSGTLGSQSDSKHKRQISSSKYKEISGHDIFAPSHEIMPPSLATQPKQEPVPRNVPTSLKVSNPGGGQKSVQLGGEPVIKTAKKIHNQKFRELTGNDIFKQDVGSDSVEKPLSRAKLREMSGNNIFSEGKVESRDHLGGVRKPPGGGSSISLF</sequence>
<dbReference type="PANTHER" id="PTHR31132">
    <property type="entry name" value="N-LYSINE METHYLTRANSFERASE"/>
    <property type="match status" value="1"/>
</dbReference>
<dbReference type="InterPro" id="IPR025131">
    <property type="entry name" value="DUF4057"/>
</dbReference>
<evidence type="ECO:0000313" key="3">
    <source>
        <dbReference type="EMBL" id="KAE8709462.1"/>
    </source>
</evidence>
<dbReference type="PANTHER" id="PTHR31132:SF2">
    <property type="entry name" value="HEMATOLOGICAL_NEUROLOGICAL-LIKE PROTEIN"/>
    <property type="match status" value="1"/>
</dbReference>
<dbReference type="AlphaFoldDB" id="A0A6A3B2I8"/>
<dbReference type="Proteomes" id="UP000436088">
    <property type="component" value="Unassembled WGS sequence"/>
</dbReference>
<proteinExistence type="predicted"/>
<gene>
    <name evidence="3" type="ORF">F3Y22_tig00110331pilonHSYRG00110</name>
</gene>
<feature type="compositionally biased region" description="Basic and acidic residues" evidence="1">
    <location>
        <begin position="265"/>
        <end position="274"/>
    </location>
</feature>
<feature type="region of interest" description="Disordered" evidence="1">
    <location>
        <begin position="238"/>
        <end position="289"/>
    </location>
</feature>
<organism evidence="3 4">
    <name type="scientific">Hibiscus syriacus</name>
    <name type="common">Rose of Sharon</name>
    <dbReference type="NCBI Taxonomy" id="106335"/>
    <lineage>
        <taxon>Eukaryota</taxon>
        <taxon>Viridiplantae</taxon>
        <taxon>Streptophyta</taxon>
        <taxon>Embryophyta</taxon>
        <taxon>Tracheophyta</taxon>
        <taxon>Spermatophyta</taxon>
        <taxon>Magnoliopsida</taxon>
        <taxon>eudicotyledons</taxon>
        <taxon>Gunneridae</taxon>
        <taxon>Pentapetalae</taxon>
        <taxon>rosids</taxon>
        <taxon>malvids</taxon>
        <taxon>Malvales</taxon>
        <taxon>Malvaceae</taxon>
        <taxon>Malvoideae</taxon>
        <taxon>Hibiscus</taxon>
    </lineage>
</organism>